<dbReference type="InterPro" id="IPR049012">
    <property type="entry name" value="Mutator_transp_dom"/>
</dbReference>
<reference evidence="2 3" key="1">
    <citation type="submission" date="2023-02" db="EMBL/GenBank/DDBJ databases">
        <title>LHISI_Scaffold_Assembly.</title>
        <authorList>
            <person name="Stuart O.P."/>
            <person name="Cleave R."/>
            <person name="Magrath M.J.L."/>
            <person name="Mikheyev A.S."/>
        </authorList>
    </citation>
    <scope>NUCLEOTIDE SEQUENCE [LARGE SCALE GENOMIC DNA]</scope>
    <source>
        <strain evidence="2">Daus_M_001</strain>
        <tissue evidence="2">Leg muscle</tissue>
    </source>
</reference>
<accession>A0ABQ9HP88</accession>
<protein>
    <recommendedName>
        <fullName evidence="1">Mutator-like transposase domain-containing protein</fullName>
    </recommendedName>
</protein>
<proteinExistence type="predicted"/>
<evidence type="ECO:0000313" key="2">
    <source>
        <dbReference type="EMBL" id="KAJ8886172.1"/>
    </source>
</evidence>
<sequence length="182" mass="20268">MHGGRLVRGGFNECLGRGGKQIVQQKPAACASFSASRVVSVHTGRPETTEDLTNTTPITANEQEFTSHKYEQDNNEPLTTTTDIMLEGRRMVNIQYLIDSIKQISRHKQFNCTFSDMSIINEQRLEFCILITLKCKFCNITETLRTECVEKSAELLIVNPTAVSGVISIGGATHSSKNYVEH</sequence>
<gene>
    <name evidence="2" type="ORF">PR048_012381</name>
</gene>
<dbReference type="EMBL" id="JARBHB010000004">
    <property type="protein sequence ID" value="KAJ8886172.1"/>
    <property type="molecule type" value="Genomic_DNA"/>
</dbReference>
<dbReference type="Proteomes" id="UP001159363">
    <property type="component" value="Chromosome X"/>
</dbReference>
<evidence type="ECO:0000313" key="3">
    <source>
        <dbReference type="Proteomes" id="UP001159363"/>
    </source>
</evidence>
<evidence type="ECO:0000259" key="1">
    <source>
        <dbReference type="Pfam" id="PF20700"/>
    </source>
</evidence>
<keyword evidence="3" id="KW-1185">Reference proteome</keyword>
<feature type="domain" description="Mutator-like transposase" evidence="1">
    <location>
        <begin position="88"/>
        <end position="173"/>
    </location>
</feature>
<dbReference type="Pfam" id="PF20700">
    <property type="entry name" value="Mutator"/>
    <property type="match status" value="1"/>
</dbReference>
<comment type="caution">
    <text evidence="2">The sequence shown here is derived from an EMBL/GenBank/DDBJ whole genome shotgun (WGS) entry which is preliminary data.</text>
</comment>
<organism evidence="2 3">
    <name type="scientific">Dryococelus australis</name>
    <dbReference type="NCBI Taxonomy" id="614101"/>
    <lineage>
        <taxon>Eukaryota</taxon>
        <taxon>Metazoa</taxon>
        <taxon>Ecdysozoa</taxon>
        <taxon>Arthropoda</taxon>
        <taxon>Hexapoda</taxon>
        <taxon>Insecta</taxon>
        <taxon>Pterygota</taxon>
        <taxon>Neoptera</taxon>
        <taxon>Polyneoptera</taxon>
        <taxon>Phasmatodea</taxon>
        <taxon>Verophasmatodea</taxon>
        <taxon>Anareolatae</taxon>
        <taxon>Phasmatidae</taxon>
        <taxon>Eurycanthinae</taxon>
        <taxon>Dryococelus</taxon>
    </lineage>
</organism>
<name>A0ABQ9HP88_9NEOP</name>